<organism evidence="1 2">
    <name type="scientific">Micromonospora viridifaciens</name>
    <dbReference type="NCBI Taxonomy" id="1881"/>
    <lineage>
        <taxon>Bacteria</taxon>
        <taxon>Bacillati</taxon>
        <taxon>Actinomycetota</taxon>
        <taxon>Actinomycetes</taxon>
        <taxon>Micromonosporales</taxon>
        <taxon>Micromonosporaceae</taxon>
        <taxon>Micromonospora</taxon>
    </lineage>
</organism>
<dbReference type="RefSeq" id="WP_089007779.1">
    <property type="nucleotide sequence ID" value="NZ_LT607411.1"/>
</dbReference>
<evidence type="ECO:0000313" key="2">
    <source>
        <dbReference type="Proteomes" id="UP000198242"/>
    </source>
</evidence>
<dbReference type="AlphaFoldDB" id="A0A1C4YGT6"/>
<accession>A0A1C4YGT6</accession>
<dbReference type="OrthoDB" id="4955428at2"/>
<dbReference type="EMBL" id="LT607411">
    <property type="protein sequence ID" value="SCF19551.1"/>
    <property type="molecule type" value="Genomic_DNA"/>
</dbReference>
<gene>
    <name evidence="1" type="ORF">GA0074695_4230</name>
</gene>
<evidence type="ECO:0000313" key="1">
    <source>
        <dbReference type="EMBL" id="SCF19551.1"/>
    </source>
</evidence>
<proteinExistence type="predicted"/>
<protein>
    <submittedName>
        <fullName evidence="1">Uncharacterized protein</fullName>
    </submittedName>
</protein>
<keyword evidence="2" id="KW-1185">Reference proteome</keyword>
<dbReference type="Proteomes" id="UP000198242">
    <property type="component" value="Chromosome I"/>
</dbReference>
<sequence>MDPEADAEFIAAARADVPALVAEVRRLCEQLAKPCGSCHPCTNWTDETWHRANRKPPAVSAYDELLAEVKQLREQVATRA</sequence>
<name>A0A1C4YGT6_MICVI</name>
<reference evidence="2" key="1">
    <citation type="submission" date="2016-06" db="EMBL/GenBank/DDBJ databases">
        <authorList>
            <person name="Varghese N."/>
            <person name="Submissions Spin"/>
        </authorList>
    </citation>
    <scope>NUCLEOTIDE SEQUENCE [LARGE SCALE GENOMIC DNA]</scope>
    <source>
        <strain evidence="2">DSM 43909</strain>
    </source>
</reference>